<sequence length="575" mass="64796">MCDLMSAPVDRPIKLGYEMESSEDEKKKRVGSIKKVALSASNKFKKSFSKKGRKHSRVMSISIEDNLDAEELTIVDAFRQTLILEELLPSKHDDPHMMLRFLRARKYDIEKTKQMWSDMLKWKKEFGADTIMEDFEFKELDEVLKYYPQGHHGVDKDGRPVYIERLGQVDCSKLLQVTSVERYLKYHVREFERTFAIKLPACSIAAKKHIDQSTTILDVQGVGLKSMNKAARDLLQRLQKIDGDNYPESLNRMFIINAGSGFRLLWNTVKSFLDPKTTAKIHVLGNKYQSKLLEIIDASELPEFLGGTCTCADKGGCMLSDKGPWNDPEILKLAQNGAGKCTRKALSGIEEKTIKQEETAYQKGFKEAYPETHDVHCLSVDTPKSYAVAKKCGVYQYDSFVPVLDKGVDSSWKETMQNDKYAISKDCFPNNNGTDSGKLSSQFVGGIMALVMGIITMIRLTSSMPRKITEAALYGGNSVYYDGNMLKAPAISSNDYMAVMKRMAELEEKVAALSARPVMPPEKEEMLNNALIRVTSLEQVLGATKKALDDALAKQDGLQAQIDKKKKKKKLFCFH</sequence>
<evidence type="ECO:0000256" key="7">
    <source>
        <dbReference type="ARBA" id="ARBA00038020"/>
    </source>
</evidence>
<dbReference type="InterPro" id="IPR011074">
    <property type="entry name" value="CRAL/TRIO_N_dom"/>
</dbReference>
<evidence type="ECO:0000313" key="9">
    <source>
        <dbReference type="EMBL" id="CAI8600358.1"/>
    </source>
</evidence>
<dbReference type="Proteomes" id="UP001157006">
    <property type="component" value="Chromosome 2"/>
</dbReference>
<reference evidence="9 10" key="1">
    <citation type="submission" date="2023-01" db="EMBL/GenBank/DDBJ databases">
        <authorList>
            <person name="Kreplak J."/>
        </authorList>
    </citation>
    <scope>NUCLEOTIDE SEQUENCE [LARGE SCALE GENOMIC DNA]</scope>
</reference>
<feature type="domain" description="CRAL-TRIO" evidence="8">
    <location>
        <begin position="139"/>
        <end position="313"/>
    </location>
</feature>
<dbReference type="SMART" id="SM01100">
    <property type="entry name" value="CRAL_TRIO_N"/>
    <property type="match status" value="1"/>
</dbReference>
<dbReference type="GO" id="GO:0015031">
    <property type="term" value="P:protein transport"/>
    <property type="evidence" value="ECO:0007669"/>
    <property type="project" value="UniProtKB-KW"/>
</dbReference>
<comment type="subcellular location">
    <subcellularLocation>
        <location evidence="1">Cell membrane</location>
        <topology evidence="1">Peripheral membrane protein</topology>
    </subcellularLocation>
    <subcellularLocation>
        <location evidence="2">Golgi apparatus membrane</location>
        <topology evidence="2">Peripheral membrane protein</topology>
    </subcellularLocation>
</comment>
<dbReference type="InterPro" id="IPR036865">
    <property type="entry name" value="CRAL-TRIO_dom_sf"/>
</dbReference>
<evidence type="ECO:0000313" key="10">
    <source>
        <dbReference type="Proteomes" id="UP001157006"/>
    </source>
</evidence>
<dbReference type="Pfam" id="PF03765">
    <property type="entry name" value="CRAL_TRIO_N"/>
    <property type="match status" value="1"/>
</dbReference>
<proteinExistence type="inferred from homology"/>
<dbReference type="Gene3D" id="1.10.8.20">
    <property type="entry name" value="N-terminal domain of phosphatidylinositol transfer protein sec14p"/>
    <property type="match status" value="1"/>
</dbReference>
<dbReference type="Pfam" id="PF00650">
    <property type="entry name" value="CRAL_TRIO"/>
    <property type="match status" value="1"/>
</dbReference>
<keyword evidence="4" id="KW-0653">Protein transport</keyword>
<evidence type="ECO:0000259" key="8">
    <source>
        <dbReference type="PROSITE" id="PS50191"/>
    </source>
</evidence>
<dbReference type="SUPFAM" id="SSF46938">
    <property type="entry name" value="CRAL/TRIO N-terminal domain"/>
    <property type="match status" value="1"/>
</dbReference>
<dbReference type="AlphaFoldDB" id="A0AAV0ZTM0"/>
<protein>
    <recommendedName>
        <fullName evidence="8">CRAL-TRIO domain-containing protein</fullName>
    </recommendedName>
</protein>
<evidence type="ECO:0000256" key="4">
    <source>
        <dbReference type="ARBA" id="ARBA00022927"/>
    </source>
</evidence>
<dbReference type="SUPFAM" id="SSF52087">
    <property type="entry name" value="CRAL/TRIO domain"/>
    <property type="match status" value="1"/>
</dbReference>
<dbReference type="PANTHER" id="PTHR45657">
    <property type="entry name" value="CRAL-TRIO DOMAIN-CONTAINING PROTEIN YKL091C-RELATED"/>
    <property type="match status" value="1"/>
</dbReference>
<dbReference type="GO" id="GO:0000139">
    <property type="term" value="C:Golgi membrane"/>
    <property type="evidence" value="ECO:0007669"/>
    <property type="project" value="UniProtKB-SubCell"/>
</dbReference>
<dbReference type="PROSITE" id="PS50191">
    <property type="entry name" value="CRAL_TRIO"/>
    <property type="match status" value="1"/>
</dbReference>
<keyword evidence="10" id="KW-1185">Reference proteome</keyword>
<name>A0AAV0ZTM0_VICFA</name>
<dbReference type="FunFam" id="3.40.525.10:FF:000011">
    <property type="entry name" value="SEC14 cytosolic factor"/>
    <property type="match status" value="1"/>
</dbReference>
<accession>A0AAV0ZTM0</accession>
<comment type="similarity">
    <text evidence="7">Belongs to the SFH family.</text>
</comment>
<dbReference type="EMBL" id="OX451737">
    <property type="protein sequence ID" value="CAI8600358.1"/>
    <property type="molecule type" value="Genomic_DNA"/>
</dbReference>
<evidence type="ECO:0000256" key="6">
    <source>
        <dbReference type="ARBA" id="ARBA00023054"/>
    </source>
</evidence>
<dbReference type="PANTHER" id="PTHR45657:SF29">
    <property type="entry name" value="PHOSPHATIDYLINOSITOL_PHOSPHATIDYLCHOLINE TRANSFER PROTEIN SFH12"/>
    <property type="match status" value="1"/>
</dbReference>
<dbReference type="Gene3D" id="3.40.525.10">
    <property type="entry name" value="CRAL-TRIO lipid binding domain"/>
    <property type="match status" value="1"/>
</dbReference>
<gene>
    <name evidence="9" type="ORF">VFH_II219120</name>
</gene>
<evidence type="ECO:0000256" key="3">
    <source>
        <dbReference type="ARBA" id="ARBA00022448"/>
    </source>
</evidence>
<evidence type="ECO:0000256" key="2">
    <source>
        <dbReference type="ARBA" id="ARBA00004395"/>
    </source>
</evidence>
<dbReference type="CDD" id="cd00170">
    <property type="entry name" value="SEC14"/>
    <property type="match status" value="1"/>
</dbReference>
<dbReference type="GO" id="GO:0005886">
    <property type="term" value="C:plasma membrane"/>
    <property type="evidence" value="ECO:0007669"/>
    <property type="project" value="UniProtKB-SubCell"/>
</dbReference>
<dbReference type="SMART" id="SM00516">
    <property type="entry name" value="SEC14"/>
    <property type="match status" value="1"/>
</dbReference>
<keyword evidence="6" id="KW-0175">Coiled coil</keyword>
<keyword evidence="3" id="KW-0813">Transport</keyword>
<keyword evidence="5" id="KW-0333">Golgi apparatus</keyword>
<evidence type="ECO:0000256" key="5">
    <source>
        <dbReference type="ARBA" id="ARBA00023034"/>
    </source>
</evidence>
<organism evidence="9 10">
    <name type="scientific">Vicia faba</name>
    <name type="common">Broad bean</name>
    <name type="synonym">Faba vulgaris</name>
    <dbReference type="NCBI Taxonomy" id="3906"/>
    <lineage>
        <taxon>Eukaryota</taxon>
        <taxon>Viridiplantae</taxon>
        <taxon>Streptophyta</taxon>
        <taxon>Embryophyta</taxon>
        <taxon>Tracheophyta</taxon>
        <taxon>Spermatophyta</taxon>
        <taxon>Magnoliopsida</taxon>
        <taxon>eudicotyledons</taxon>
        <taxon>Gunneridae</taxon>
        <taxon>Pentapetalae</taxon>
        <taxon>rosids</taxon>
        <taxon>fabids</taxon>
        <taxon>Fabales</taxon>
        <taxon>Fabaceae</taxon>
        <taxon>Papilionoideae</taxon>
        <taxon>50 kb inversion clade</taxon>
        <taxon>NPAAA clade</taxon>
        <taxon>Hologalegina</taxon>
        <taxon>IRL clade</taxon>
        <taxon>Fabeae</taxon>
        <taxon>Vicia</taxon>
    </lineage>
</organism>
<dbReference type="InterPro" id="IPR036273">
    <property type="entry name" value="CRAL/TRIO_N_dom_sf"/>
</dbReference>
<dbReference type="InterPro" id="IPR001251">
    <property type="entry name" value="CRAL-TRIO_dom"/>
</dbReference>
<dbReference type="InterPro" id="IPR051026">
    <property type="entry name" value="PI/PC_transfer"/>
</dbReference>
<evidence type="ECO:0000256" key="1">
    <source>
        <dbReference type="ARBA" id="ARBA00004202"/>
    </source>
</evidence>
<dbReference type="PRINTS" id="PR00180">
    <property type="entry name" value="CRETINALDHBP"/>
</dbReference>